<evidence type="ECO:0000313" key="1">
    <source>
        <dbReference type="EMBL" id="KKM73440.1"/>
    </source>
</evidence>
<reference evidence="1" key="1">
    <citation type="journal article" date="2015" name="Nature">
        <title>Complex archaea that bridge the gap between prokaryotes and eukaryotes.</title>
        <authorList>
            <person name="Spang A."/>
            <person name="Saw J.H."/>
            <person name="Jorgensen S.L."/>
            <person name="Zaremba-Niedzwiedzka K."/>
            <person name="Martijn J."/>
            <person name="Lind A.E."/>
            <person name="van Eijk R."/>
            <person name="Schleper C."/>
            <person name="Guy L."/>
            <person name="Ettema T.J."/>
        </authorList>
    </citation>
    <scope>NUCLEOTIDE SEQUENCE</scope>
</reference>
<comment type="caution">
    <text evidence="1">The sequence shown here is derived from an EMBL/GenBank/DDBJ whole genome shotgun (WGS) entry which is preliminary data.</text>
</comment>
<protein>
    <submittedName>
        <fullName evidence="1">Uncharacterized protein</fullName>
    </submittedName>
</protein>
<organism evidence="1">
    <name type="scientific">marine sediment metagenome</name>
    <dbReference type="NCBI Taxonomy" id="412755"/>
    <lineage>
        <taxon>unclassified sequences</taxon>
        <taxon>metagenomes</taxon>
        <taxon>ecological metagenomes</taxon>
    </lineage>
</organism>
<gene>
    <name evidence="1" type="ORF">LCGC14_1410380</name>
</gene>
<name>A0A0F9M9T9_9ZZZZ</name>
<accession>A0A0F9M9T9</accession>
<dbReference type="AlphaFoldDB" id="A0A0F9M9T9"/>
<sequence>MNTYEKAIQAINEMFGDDKWGKEECIDNLELLKDEIDILLDALGA</sequence>
<proteinExistence type="predicted"/>
<dbReference type="EMBL" id="LAZR01009302">
    <property type="protein sequence ID" value="KKM73440.1"/>
    <property type="molecule type" value="Genomic_DNA"/>
</dbReference>